<dbReference type="InterPro" id="IPR050396">
    <property type="entry name" value="Glycosyltr_51/Transpeptidase"/>
</dbReference>
<comment type="catalytic activity">
    <reaction evidence="12">
        <text>[GlcNAc-(1-&gt;4)-Mur2Ac(oyl-L-Ala-gamma-D-Glu-L-Lys-D-Ala-D-Ala)](n)-di-trans,octa-cis-undecaprenyl diphosphate + beta-D-GlcNAc-(1-&gt;4)-Mur2Ac(oyl-L-Ala-gamma-D-Glu-L-Lys-D-Ala-D-Ala)-di-trans,octa-cis-undecaprenyl diphosphate = [GlcNAc-(1-&gt;4)-Mur2Ac(oyl-L-Ala-gamma-D-Glu-L-Lys-D-Ala-D-Ala)](n+1)-di-trans,octa-cis-undecaprenyl diphosphate + di-trans,octa-cis-undecaprenyl diphosphate + H(+)</text>
        <dbReference type="Rhea" id="RHEA:23708"/>
        <dbReference type="Rhea" id="RHEA-COMP:9602"/>
        <dbReference type="Rhea" id="RHEA-COMP:9603"/>
        <dbReference type="ChEBI" id="CHEBI:15378"/>
        <dbReference type="ChEBI" id="CHEBI:58405"/>
        <dbReference type="ChEBI" id="CHEBI:60033"/>
        <dbReference type="ChEBI" id="CHEBI:78435"/>
        <dbReference type="EC" id="2.4.99.28"/>
    </reaction>
</comment>
<dbReference type="InterPro" id="IPR036950">
    <property type="entry name" value="PBP_transglycosylase"/>
</dbReference>
<keyword evidence="5 12" id="KW-0808">Transferase</keyword>
<comment type="similarity">
    <text evidence="12">Belongs to the glycosyltransferase 51 family.</text>
</comment>
<evidence type="ECO:0000259" key="13">
    <source>
        <dbReference type="Pfam" id="PF00912"/>
    </source>
</evidence>
<evidence type="ECO:0000256" key="3">
    <source>
        <dbReference type="ARBA" id="ARBA00022519"/>
    </source>
</evidence>
<protein>
    <recommendedName>
        <fullName evidence="12">Biosynthetic peptidoglycan transglycosylase</fullName>
        <ecNumber evidence="12">2.4.99.28</ecNumber>
    </recommendedName>
    <alternativeName>
        <fullName evidence="12">Glycan polymerase</fullName>
    </alternativeName>
    <alternativeName>
        <fullName evidence="12">Peptidoglycan glycosyltransferase MtgA</fullName>
        <shortName evidence="12">PGT</shortName>
    </alternativeName>
</protein>
<accession>A0A0S4L5Z8</accession>
<dbReference type="OrthoDB" id="9766909at2"/>
<feature type="domain" description="Glycosyl transferase family 51" evidence="13">
    <location>
        <begin position="89"/>
        <end position="254"/>
    </location>
</feature>
<dbReference type="GO" id="GO:0008360">
    <property type="term" value="P:regulation of cell shape"/>
    <property type="evidence" value="ECO:0007669"/>
    <property type="project" value="UniProtKB-KW"/>
</dbReference>
<keyword evidence="3" id="KW-0997">Cell inner membrane</keyword>
<dbReference type="NCBIfam" id="TIGR02070">
    <property type="entry name" value="mono_pep_trsgly"/>
    <property type="match status" value="1"/>
</dbReference>
<organism evidence="14 15">
    <name type="scientific">Candidatus Nitrospira nitrosa</name>
    <dbReference type="NCBI Taxonomy" id="1742972"/>
    <lineage>
        <taxon>Bacteria</taxon>
        <taxon>Pseudomonadati</taxon>
        <taxon>Nitrospirota</taxon>
        <taxon>Nitrospiria</taxon>
        <taxon>Nitrospirales</taxon>
        <taxon>Nitrospiraceae</taxon>
        <taxon>Nitrospira</taxon>
    </lineage>
</organism>
<keyword evidence="7 12" id="KW-0133">Cell shape</keyword>
<dbReference type="SUPFAM" id="SSF53955">
    <property type="entry name" value="Lysozyme-like"/>
    <property type="match status" value="1"/>
</dbReference>
<proteinExistence type="inferred from homology"/>
<dbReference type="Pfam" id="PF00912">
    <property type="entry name" value="Transgly"/>
    <property type="match status" value="1"/>
</dbReference>
<dbReference type="Gene3D" id="1.10.3810.10">
    <property type="entry name" value="Biosynthetic peptidoglycan transglycosylase-like"/>
    <property type="match status" value="1"/>
</dbReference>
<dbReference type="STRING" id="1742972.COMA1_10463"/>
<evidence type="ECO:0000256" key="1">
    <source>
        <dbReference type="ARBA" id="ARBA00004752"/>
    </source>
</evidence>
<evidence type="ECO:0000256" key="4">
    <source>
        <dbReference type="ARBA" id="ARBA00022676"/>
    </source>
</evidence>
<comment type="pathway">
    <text evidence="1 12">Cell wall biogenesis; peptidoglycan biosynthesis.</text>
</comment>
<dbReference type="InterPro" id="IPR001264">
    <property type="entry name" value="Glyco_trans_51"/>
</dbReference>
<keyword evidence="8 12" id="KW-0573">Peptidoglycan synthesis</keyword>
<dbReference type="UniPathway" id="UPA00219"/>
<name>A0A0S4L5Z8_9BACT</name>
<dbReference type="RefSeq" id="WP_090743135.1">
    <property type="nucleotide sequence ID" value="NZ_CZQA01000001.1"/>
</dbReference>
<dbReference type="HAMAP" id="MF_00766">
    <property type="entry name" value="PGT_MtgA"/>
    <property type="match status" value="1"/>
</dbReference>
<dbReference type="GO" id="GO:0071555">
    <property type="term" value="P:cell wall organization"/>
    <property type="evidence" value="ECO:0007669"/>
    <property type="project" value="UniProtKB-KW"/>
</dbReference>
<evidence type="ECO:0000313" key="14">
    <source>
        <dbReference type="EMBL" id="CUS32158.1"/>
    </source>
</evidence>
<dbReference type="AlphaFoldDB" id="A0A0S4L5Z8"/>
<keyword evidence="9 12" id="KW-1133">Transmembrane helix</keyword>
<dbReference type="Proteomes" id="UP000199032">
    <property type="component" value="Unassembled WGS sequence"/>
</dbReference>
<keyword evidence="10 12" id="KW-0472">Membrane</keyword>
<dbReference type="GO" id="GO:0008955">
    <property type="term" value="F:peptidoglycan glycosyltransferase activity"/>
    <property type="evidence" value="ECO:0007669"/>
    <property type="project" value="UniProtKB-UniRule"/>
</dbReference>
<dbReference type="InterPro" id="IPR023346">
    <property type="entry name" value="Lysozyme-like_dom_sf"/>
</dbReference>
<dbReference type="GO" id="GO:0016763">
    <property type="term" value="F:pentosyltransferase activity"/>
    <property type="evidence" value="ECO:0007669"/>
    <property type="project" value="InterPro"/>
</dbReference>
<evidence type="ECO:0000256" key="2">
    <source>
        <dbReference type="ARBA" id="ARBA00022475"/>
    </source>
</evidence>
<dbReference type="InterPro" id="IPR011812">
    <property type="entry name" value="Pep_trsgly"/>
</dbReference>
<dbReference type="GO" id="GO:0009274">
    <property type="term" value="C:peptidoglycan-based cell wall"/>
    <property type="evidence" value="ECO:0007669"/>
    <property type="project" value="InterPro"/>
</dbReference>
<evidence type="ECO:0000256" key="7">
    <source>
        <dbReference type="ARBA" id="ARBA00022960"/>
    </source>
</evidence>
<evidence type="ECO:0000256" key="11">
    <source>
        <dbReference type="ARBA" id="ARBA00023316"/>
    </source>
</evidence>
<evidence type="ECO:0000256" key="6">
    <source>
        <dbReference type="ARBA" id="ARBA00022692"/>
    </source>
</evidence>
<dbReference type="GO" id="GO:0009252">
    <property type="term" value="P:peptidoglycan biosynthetic process"/>
    <property type="evidence" value="ECO:0007669"/>
    <property type="project" value="UniProtKB-UniRule"/>
</dbReference>
<evidence type="ECO:0000313" key="15">
    <source>
        <dbReference type="Proteomes" id="UP000199032"/>
    </source>
</evidence>
<dbReference type="PANTHER" id="PTHR32282">
    <property type="entry name" value="BINDING PROTEIN TRANSPEPTIDASE, PUTATIVE-RELATED"/>
    <property type="match status" value="1"/>
</dbReference>
<reference evidence="14 15" key="1">
    <citation type="submission" date="2015-10" db="EMBL/GenBank/DDBJ databases">
        <authorList>
            <person name="Gilbert D.G."/>
        </authorList>
    </citation>
    <scope>NUCLEOTIDE SEQUENCE [LARGE SCALE GENOMIC DNA]</scope>
    <source>
        <strain evidence="14">COMA1</strain>
    </source>
</reference>
<dbReference type="EMBL" id="CZQA01000001">
    <property type="protein sequence ID" value="CUS32158.1"/>
    <property type="molecule type" value="Genomic_DNA"/>
</dbReference>
<keyword evidence="15" id="KW-1185">Reference proteome</keyword>
<gene>
    <name evidence="12 14" type="primary">mtgA</name>
    <name evidence="14" type="ORF">COMA1_10463</name>
</gene>
<comment type="subcellular location">
    <subcellularLocation>
        <location evidence="12">Cell membrane</location>
        <topology evidence="12">Single-pass membrane protein</topology>
    </subcellularLocation>
</comment>
<keyword evidence="6 12" id="KW-0812">Transmembrane</keyword>
<feature type="transmembrane region" description="Helical" evidence="12">
    <location>
        <begin position="35"/>
        <end position="56"/>
    </location>
</feature>
<evidence type="ECO:0000256" key="5">
    <source>
        <dbReference type="ARBA" id="ARBA00022679"/>
    </source>
</evidence>
<evidence type="ECO:0000256" key="12">
    <source>
        <dbReference type="HAMAP-Rule" id="MF_00766"/>
    </source>
</evidence>
<sequence>MDTSRKPNQSPVFLRHYTYDPPPLKSTGGSKIRRVLLWGTLFIGLLLGILVLSWFISLPDVERLTRTNPTSTALMETRQTQAQEQGRASKQQWTWVPLSRISPHLRHAVVAAEDALFFTHEGFDWEGIKDAAMHNLEAGEFKRGGSTITQQLAKNLYLSSERSLFRKAKEALITRELEQRLSKKRILELYLNVAEWGHGVYGAEAAAHHHFGKPSHELTADEAAWLAAMLPSPRRYDPLRKTTFLTRRHERILRLIDRQSGTSTPVAEE</sequence>
<dbReference type="EC" id="2.4.99.28" evidence="12"/>
<keyword evidence="2 12" id="KW-1003">Cell membrane</keyword>
<keyword evidence="4 12" id="KW-0328">Glycosyltransferase</keyword>
<evidence type="ECO:0000256" key="8">
    <source>
        <dbReference type="ARBA" id="ARBA00022984"/>
    </source>
</evidence>
<keyword evidence="11 12" id="KW-0961">Cell wall biogenesis/degradation</keyword>
<evidence type="ECO:0000256" key="10">
    <source>
        <dbReference type="ARBA" id="ARBA00023136"/>
    </source>
</evidence>
<evidence type="ECO:0000256" key="9">
    <source>
        <dbReference type="ARBA" id="ARBA00022989"/>
    </source>
</evidence>
<dbReference type="PANTHER" id="PTHR32282:SF33">
    <property type="entry name" value="PEPTIDOGLYCAN GLYCOSYLTRANSFERASE"/>
    <property type="match status" value="1"/>
</dbReference>
<comment type="function">
    <text evidence="12">Peptidoglycan polymerase that catalyzes glycan chain elongation from lipid-linked precursors.</text>
</comment>
<dbReference type="GO" id="GO:0005886">
    <property type="term" value="C:plasma membrane"/>
    <property type="evidence" value="ECO:0007669"/>
    <property type="project" value="UniProtKB-SubCell"/>
</dbReference>